<keyword evidence="2" id="KW-1185">Reference proteome</keyword>
<dbReference type="SUPFAM" id="SSF52540">
    <property type="entry name" value="P-loop containing nucleoside triphosphate hydrolases"/>
    <property type="match status" value="1"/>
</dbReference>
<comment type="caution">
    <text evidence="1">The sequence shown here is derived from an EMBL/GenBank/DDBJ whole genome shotgun (WGS) entry which is preliminary data.</text>
</comment>
<evidence type="ECO:0000313" key="2">
    <source>
        <dbReference type="Proteomes" id="UP000245890"/>
    </source>
</evidence>
<accession>A0A2U0SBU5</accession>
<reference evidence="1 2" key="1">
    <citation type="submission" date="2018-05" db="EMBL/GenBank/DDBJ databases">
        <title>Description of Sphingomonas pokkalii sp nov, isolated from the rhizosphere of saline tolerant pokkali rice and its draft genome analysis.</title>
        <authorList>
            <person name="Menon R."/>
            <person name="Kumari S."/>
            <person name="Rameshkumar N."/>
        </authorList>
    </citation>
    <scope>NUCLEOTIDE SEQUENCE [LARGE SCALE GENOMIC DNA]</scope>
    <source>
        <strain evidence="1 2">L3B27</strain>
    </source>
</reference>
<dbReference type="Proteomes" id="UP000245890">
    <property type="component" value="Unassembled WGS sequence"/>
</dbReference>
<protein>
    <submittedName>
        <fullName evidence="1">Uncharacterized protein</fullName>
    </submittedName>
</protein>
<dbReference type="AlphaFoldDB" id="A0A2U0SBU5"/>
<sequence length="364" mass="40677">MLNVFIGLPKTGTTFIQQRLHALAAPMRNQGVHVFRGRPNYNDLYLLFSPEPEKEHDNVRKGLTSRDAAEARNRTIVREFRSELDSWRAGPFRTGVLSGEALGLLSPEGAVELHSMLAEYADAINIIVFTRNPIDFATSFAQELIKGGSTIAREEKWPSLPCYARRIGGFAEAFGRDNITVVDYDHASKQHGGILRRALQVMGLPPAVDEDEPAGTRPNASLSMNAVRILSRINEIYPVIGVPEPKLVGRKTIIDLLSKIGGDKFSMPPHWRKMVKNLSLDDCIWLRDVFGIDYTSFDISRLHSKTVDIPEIFLDDLANIIYEASCKVEVFISDSLRFRSEAAAHRGDVDSVAMLQRSLQMILS</sequence>
<organism evidence="1 2">
    <name type="scientific">Sphingomonas pokkalii</name>
    <dbReference type="NCBI Taxonomy" id="2175090"/>
    <lineage>
        <taxon>Bacteria</taxon>
        <taxon>Pseudomonadati</taxon>
        <taxon>Pseudomonadota</taxon>
        <taxon>Alphaproteobacteria</taxon>
        <taxon>Sphingomonadales</taxon>
        <taxon>Sphingomonadaceae</taxon>
        <taxon>Sphingomonas</taxon>
    </lineage>
</organism>
<evidence type="ECO:0000313" key="1">
    <source>
        <dbReference type="EMBL" id="PVX28848.1"/>
    </source>
</evidence>
<dbReference type="EMBL" id="QENQ01000001">
    <property type="protein sequence ID" value="PVX28848.1"/>
    <property type="molecule type" value="Genomic_DNA"/>
</dbReference>
<dbReference type="Gene3D" id="3.40.50.300">
    <property type="entry name" value="P-loop containing nucleotide triphosphate hydrolases"/>
    <property type="match status" value="1"/>
</dbReference>
<gene>
    <name evidence="1" type="ORF">DD559_05485</name>
</gene>
<proteinExistence type="predicted"/>
<dbReference type="InterPro" id="IPR027417">
    <property type="entry name" value="P-loop_NTPase"/>
</dbReference>
<name>A0A2U0SBU5_9SPHN</name>